<proteinExistence type="predicted"/>
<name>A0A553PI33_TIGCA</name>
<evidence type="ECO:0000313" key="2">
    <source>
        <dbReference type="Proteomes" id="UP000318571"/>
    </source>
</evidence>
<keyword evidence="2" id="KW-1185">Reference proteome</keyword>
<gene>
    <name evidence="1" type="ORF">TCAL_11641</name>
</gene>
<reference evidence="1 2" key="1">
    <citation type="journal article" date="2018" name="Nat. Ecol. Evol.">
        <title>Genomic signatures of mitonuclear coevolution across populations of Tigriopus californicus.</title>
        <authorList>
            <person name="Barreto F.S."/>
            <person name="Watson E.T."/>
            <person name="Lima T.G."/>
            <person name="Willett C.S."/>
            <person name="Edmands S."/>
            <person name="Li W."/>
            <person name="Burton R.S."/>
        </authorList>
    </citation>
    <scope>NUCLEOTIDE SEQUENCE [LARGE SCALE GENOMIC DNA]</scope>
    <source>
        <strain evidence="1 2">San Diego</strain>
    </source>
</reference>
<dbReference type="EMBL" id="VCGU01000004">
    <property type="protein sequence ID" value="TRY77317.1"/>
    <property type="molecule type" value="Genomic_DNA"/>
</dbReference>
<evidence type="ECO:0000313" key="1">
    <source>
        <dbReference type="EMBL" id="TRY77317.1"/>
    </source>
</evidence>
<protein>
    <submittedName>
        <fullName evidence="1">Uncharacterized protein</fullName>
    </submittedName>
</protein>
<accession>A0A553PI33</accession>
<dbReference type="AlphaFoldDB" id="A0A553PI33"/>
<organism evidence="1 2">
    <name type="scientific">Tigriopus californicus</name>
    <name type="common">Marine copepod</name>
    <dbReference type="NCBI Taxonomy" id="6832"/>
    <lineage>
        <taxon>Eukaryota</taxon>
        <taxon>Metazoa</taxon>
        <taxon>Ecdysozoa</taxon>
        <taxon>Arthropoda</taxon>
        <taxon>Crustacea</taxon>
        <taxon>Multicrustacea</taxon>
        <taxon>Hexanauplia</taxon>
        <taxon>Copepoda</taxon>
        <taxon>Harpacticoida</taxon>
        <taxon>Harpacticidae</taxon>
        <taxon>Tigriopus</taxon>
    </lineage>
</organism>
<comment type="caution">
    <text evidence="1">The sequence shown here is derived from an EMBL/GenBank/DDBJ whole genome shotgun (WGS) entry which is preliminary data.</text>
</comment>
<dbReference type="Proteomes" id="UP000318571">
    <property type="component" value="Chromosome 5"/>
</dbReference>
<sequence length="22" mass="2629">MTFPLRSTCEHRILSRTQLNQP</sequence>